<organism evidence="2 3">
    <name type="scientific">Gambusia affinis</name>
    <name type="common">Western mosquitofish</name>
    <name type="synonym">Heterandria affinis</name>
    <dbReference type="NCBI Taxonomy" id="33528"/>
    <lineage>
        <taxon>Eukaryota</taxon>
        <taxon>Metazoa</taxon>
        <taxon>Chordata</taxon>
        <taxon>Craniata</taxon>
        <taxon>Vertebrata</taxon>
        <taxon>Euteleostomi</taxon>
        <taxon>Actinopterygii</taxon>
        <taxon>Neopterygii</taxon>
        <taxon>Teleostei</taxon>
        <taxon>Neoteleostei</taxon>
        <taxon>Acanthomorphata</taxon>
        <taxon>Ovalentaria</taxon>
        <taxon>Atherinomorphae</taxon>
        <taxon>Cyprinodontiformes</taxon>
        <taxon>Poeciliidae</taxon>
        <taxon>Poeciliinae</taxon>
        <taxon>Gambusia</taxon>
    </lineage>
</organism>
<reference evidence="2 3" key="1">
    <citation type="journal article" date="2018" name="G3 (Bethesda)">
        <title>A High-Quality Reference Genome for the Invasive Mosquitofish Gambusia affinis Using a Chicago Library.</title>
        <authorList>
            <person name="Hoffberg S.L."/>
            <person name="Troendle N.J."/>
            <person name="Glenn T.C."/>
            <person name="Mahmud O."/>
            <person name="Louha S."/>
            <person name="Chalopin D."/>
            <person name="Bennetzen J.L."/>
            <person name="Mauricio R."/>
        </authorList>
    </citation>
    <scope>NUCLEOTIDE SEQUENCE [LARGE SCALE GENOMIC DNA]</scope>
    <source>
        <strain evidence="2">NE01/NJP1002.9</strain>
        <tissue evidence="2">Muscle</tissue>
    </source>
</reference>
<evidence type="ECO:0000313" key="2">
    <source>
        <dbReference type="EMBL" id="PWA33234.1"/>
    </source>
</evidence>
<dbReference type="AlphaFoldDB" id="A0A315WXH5"/>
<protein>
    <submittedName>
        <fullName evidence="2">Uncharacterized protein</fullName>
    </submittedName>
</protein>
<feature type="compositionally biased region" description="Basic and acidic residues" evidence="1">
    <location>
        <begin position="158"/>
        <end position="170"/>
    </location>
</feature>
<accession>A0A315WXH5</accession>
<name>A0A315WXH5_GAMAF</name>
<dbReference type="EMBL" id="NHOQ01000074">
    <property type="protein sequence ID" value="PWA33234.1"/>
    <property type="molecule type" value="Genomic_DNA"/>
</dbReference>
<dbReference type="STRING" id="33528.ENSGAFP00000014933"/>
<sequence>MYCDLQEMFPGLDVLLSPLSSDSVETSASPSPDKLRDEDFIDLILQAGETPDTLKDGRDFSFSSPCPSPLHLLLSPPNSPSGAALQHDSPLQPGPWTPAKSLDYKQHFDLCGGGRLEDFLEGIPGKPLHWVEPGGLLTLLDDQIMCTTCILDPAPGDSSDRERSADRKEWLGFPVGGESEWETSTLLPRTPPSVFSADFLDGSDLHMDWDS</sequence>
<feature type="region of interest" description="Disordered" evidence="1">
    <location>
        <begin position="71"/>
        <end position="98"/>
    </location>
</feature>
<gene>
    <name evidence="2" type="ORF">CCH79_00013654</name>
</gene>
<feature type="region of interest" description="Disordered" evidence="1">
    <location>
        <begin position="155"/>
        <end position="176"/>
    </location>
</feature>
<keyword evidence="3" id="KW-1185">Reference proteome</keyword>
<comment type="caution">
    <text evidence="2">The sequence shown here is derived from an EMBL/GenBank/DDBJ whole genome shotgun (WGS) entry which is preliminary data.</text>
</comment>
<proteinExistence type="predicted"/>
<evidence type="ECO:0000256" key="1">
    <source>
        <dbReference type="SAM" id="MobiDB-lite"/>
    </source>
</evidence>
<dbReference type="Proteomes" id="UP000250572">
    <property type="component" value="Unassembled WGS sequence"/>
</dbReference>
<evidence type="ECO:0000313" key="3">
    <source>
        <dbReference type="Proteomes" id="UP000250572"/>
    </source>
</evidence>